<evidence type="ECO:0000259" key="5">
    <source>
        <dbReference type="PROSITE" id="PS50111"/>
    </source>
</evidence>
<evidence type="ECO:0000313" key="7">
    <source>
        <dbReference type="EMBL" id="SHI20442.1"/>
    </source>
</evidence>
<gene>
    <name evidence="7" type="ORF">SAMN02745941_02618</name>
</gene>
<feature type="domain" description="Methyl-accepting transducer" evidence="5">
    <location>
        <begin position="433"/>
        <end position="669"/>
    </location>
</feature>
<dbReference type="SUPFAM" id="SSF58104">
    <property type="entry name" value="Methyl-accepting chemotaxis protein (MCP) signaling domain"/>
    <property type="match status" value="1"/>
</dbReference>
<dbReference type="CDD" id="cd11386">
    <property type="entry name" value="MCP_signal"/>
    <property type="match status" value="1"/>
</dbReference>
<feature type="domain" description="HAMP" evidence="6">
    <location>
        <begin position="360"/>
        <end position="414"/>
    </location>
</feature>
<comment type="similarity">
    <text evidence="2">Belongs to the methyl-accepting chemotaxis (MCP) protein family.</text>
</comment>
<dbReference type="Gene3D" id="1.10.287.950">
    <property type="entry name" value="Methyl-accepting chemotaxis protein"/>
    <property type="match status" value="1"/>
</dbReference>
<protein>
    <submittedName>
        <fullName evidence="7">Methyl-accepting chemotaxis protein</fullName>
    </submittedName>
</protein>
<evidence type="ECO:0000256" key="2">
    <source>
        <dbReference type="ARBA" id="ARBA00029447"/>
    </source>
</evidence>
<dbReference type="InterPro" id="IPR003660">
    <property type="entry name" value="HAMP_dom"/>
</dbReference>
<organism evidence="7 8">
    <name type="scientific">Clostridium intestinale DSM 6191</name>
    <dbReference type="NCBI Taxonomy" id="1121320"/>
    <lineage>
        <taxon>Bacteria</taxon>
        <taxon>Bacillati</taxon>
        <taxon>Bacillota</taxon>
        <taxon>Clostridia</taxon>
        <taxon>Eubacteriales</taxon>
        <taxon>Clostridiaceae</taxon>
        <taxon>Clostridium</taxon>
    </lineage>
</organism>
<accession>A0A1M5Z8A0</accession>
<dbReference type="Gene3D" id="6.10.340.10">
    <property type="match status" value="1"/>
</dbReference>
<evidence type="ECO:0000256" key="1">
    <source>
        <dbReference type="ARBA" id="ARBA00023224"/>
    </source>
</evidence>
<proteinExistence type="inferred from homology"/>
<dbReference type="SMART" id="SM00283">
    <property type="entry name" value="MA"/>
    <property type="match status" value="1"/>
</dbReference>
<reference evidence="7 8" key="1">
    <citation type="submission" date="2016-11" db="EMBL/GenBank/DDBJ databases">
        <authorList>
            <person name="Jaros S."/>
            <person name="Januszkiewicz K."/>
            <person name="Wedrychowicz H."/>
        </authorList>
    </citation>
    <scope>NUCLEOTIDE SEQUENCE [LARGE SCALE GENOMIC DNA]</scope>
    <source>
        <strain evidence="7 8">DSM 6191</strain>
    </source>
</reference>
<dbReference type="InterPro" id="IPR004089">
    <property type="entry name" value="MCPsignal_dom"/>
</dbReference>
<evidence type="ECO:0000256" key="4">
    <source>
        <dbReference type="SAM" id="Phobius"/>
    </source>
</evidence>
<evidence type="ECO:0000256" key="3">
    <source>
        <dbReference type="PROSITE-ProRule" id="PRU00284"/>
    </source>
</evidence>
<dbReference type="PANTHER" id="PTHR32089:SF112">
    <property type="entry name" value="LYSOZYME-LIKE PROTEIN-RELATED"/>
    <property type="match status" value="1"/>
</dbReference>
<name>A0A1M5Z8A0_9CLOT</name>
<dbReference type="EMBL" id="FQXU01000008">
    <property type="protein sequence ID" value="SHI20442.1"/>
    <property type="molecule type" value="Genomic_DNA"/>
</dbReference>
<keyword evidence="4" id="KW-0472">Membrane</keyword>
<sequence length="724" mass="80835">MKLQLAYLLNRRLKNHSENVFEGISKGRKKALENWFKDKWVQLEMTKDLVSTFREDDGAILATLMDKLSQVQDFCEIFILDEYGKVNISTFTNHKGVDMGYLPNYELGLEGKPLMYGPYIDAKTLELDLSKKKFADEVTLMFSVPYKNFMGNKRVLCARVLNDDMSTVIQDEDTHIYKDSGDNYLFMIESNRGIKAGTAISRSRFEDNTFTLGENLKDGVKTAKWGAVKIKSHTEFEIIFNDPATGRLHDGVRKTIENKENLDCWPGYPDYRHIMVGGKGTIIKPPNCEEVWGMMCEGDIAEIYNFKSIGLKLPLIVAFSSGVLIILGHVISLMGSKLGIIGDLLTWIFITLVSLILVRKLVVRPLDNTIKLLQDIAEGEGDLTKRVKKLSSDEVGELSRWFNKFINNQMVMVKRMGMASEDAKESTGVVSSLTKKLKKSMNVIENTVGTLLNNSQRQNEVFQMSKDRFTVISSSIQEMDSLLSEVAEKTANTNNHSLEANKNSQEVLKSMNELEETMKKTVDSINLLQNSSVEINEVINVISSISKQTRLLALNATIEAARAGEVGKGFAVVADEISKLAAETGEATSSIANLITSVQTETKTAFDNVNIINDKVSSSTEGVRESIATFDKIQKDITYVNGKMKSIAEITNNQSISINEVLISTSEIADKLEMDTKNSESSSEKSLELVQEILKEIKQLEQATGVLEYSSENLSDMVNAFKLV</sequence>
<dbReference type="GO" id="GO:0016020">
    <property type="term" value="C:membrane"/>
    <property type="evidence" value="ECO:0007669"/>
    <property type="project" value="InterPro"/>
</dbReference>
<feature type="transmembrane region" description="Helical" evidence="4">
    <location>
        <begin position="338"/>
        <end position="358"/>
    </location>
</feature>
<dbReference type="PANTHER" id="PTHR32089">
    <property type="entry name" value="METHYL-ACCEPTING CHEMOTAXIS PROTEIN MCPB"/>
    <property type="match status" value="1"/>
</dbReference>
<dbReference type="Proteomes" id="UP000184241">
    <property type="component" value="Unassembled WGS sequence"/>
</dbReference>
<keyword evidence="1 3" id="KW-0807">Transducer</keyword>
<dbReference type="Pfam" id="PF00015">
    <property type="entry name" value="MCPsignal"/>
    <property type="match status" value="1"/>
</dbReference>
<dbReference type="PROSITE" id="PS50885">
    <property type="entry name" value="HAMP"/>
    <property type="match status" value="1"/>
</dbReference>
<dbReference type="CDD" id="cd06225">
    <property type="entry name" value="HAMP"/>
    <property type="match status" value="1"/>
</dbReference>
<dbReference type="PROSITE" id="PS50111">
    <property type="entry name" value="CHEMOTAXIS_TRANSDUC_2"/>
    <property type="match status" value="1"/>
</dbReference>
<evidence type="ECO:0000259" key="6">
    <source>
        <dbReference type="PROSITE" id="PS50885"/>
    </source>
</evidence>
<evidence type="ECO:0000313" key="8">
    <source>
        <dbReference type="Proteomes" id="UP000184241"/>
    </source>
</evidence>
<dbReference type="AlphaFoldDB" id="A0A1M5Z8A0"/>
<dbReference type="RefSeq" id="WP_073020075.1">
    <property type="nucleotide sequence ID" value="NZ_FQXU01000008.1"/>
</dbReference>
<dbReference type="Pfam" id="PF00672">
    <property type="entry name" value="HAMP"/>
    <property type="match status" value="1"/>
</dbReference>
<keyword evidence="4" id="KW-0812">Transmembrane</keyword>
<keyword evidence="4" id="KW-1133">Transmembrane helix</keyword>
<dbReference type="GO" id="GO:0007165">
    <property type="term" value="P:signal transduction"/>
    <property type="evidence" value="ECO:0007669"/>
    <property type="project" value="UniProtKB-KW"/>
</dbReference>
<feature type="transmembrane region" description="Helical" evidence="4">
    <location>
        <begin position="313"/>
        <end position="332"/>
    </location>
</feature>
<dbReference type="SMART" id="SM00304">
    <property type="entry name" value="HAMP"/>
    <property type="match status" value="1"/>
</dbReference>